<protein>
    <submittedName>
        <fullName evidence="1">Uncharacterized protein</fullName>
    </submittedName>
</protein>
<dbReference type="EMBL" id="FOLG01000011">
    <property type="protein sequence ID" value="SFC91804.1"/>
    <property type="molecule type" value="Genomic_DNA"/>
</dbReference>
<proteinExistence type="predicted"/>
<evidence type="ECO:0000313" key="1">
    <source>
        <dbReference type="EMBL" id="SFC91804.1"/>
    </source>
</evidence>
<organism evidence="1 2">
    <name type="scientific">Tropicimonas isoalkanivorans</name>
    <dbReference type="NCBI Taxonomy" id="441112"/>
    <lineage>
        <taxon>Bacteria</taxon>
        <taxon>Pseudomonadati</taxon>
        <taxon>Pseudomonadota</taxon>
        <taxon>Alphaproteobacteria</taxon>
        <taxon>Rhodobacterales</taxon>
        <taxon>Roseobacteraceae</taxon>
        <taxon>Tropicimonas</taxon>
    </lineage>
</organism>
<name>A0A1I1N2A6_9RHOB</name>
<dbReference type="AlphaFoldDB" id="A0A1I1N2A6"/>
<dbReference type="PROSITE" id="PS51257">
    <property type="entry name" value="PROKAR_LIPOPROTEIN"/>
    <property type="match status" value="1"/>
</dbReference>
<reference evidence="1 2" key="1">
    <citation type="submission" date="2016-10" db="EMBL/GenBank/DDBJ databases">
        <authorList>
            <person name="de Groot N.N."/>
        </authorList>
    </citation>
    <scope>NUCLEOTIDE SEQUENCE [LARGE SCALE GENOMIC DNA]</scope>
    <source>
        <strain evidence="1 2">DSM 19548</strain>
    </source>
</reference>
<accession>A0A1I1N2A6</accession>
<sequence>MPAPRQRNMMTGKEPISVTGVYGTLNTATACGQHGLEVIAAVLLGDHSGSLADGAAEPNMYLVDTVAPVDGSSRVVPAKAPVAPAFEARVFVTLADDEAHSIRPIARAPSGNLPDTVLTNAHFAKAAGRLCSEGNE</sequence>
<dbReference type="Proteomes" id="UP000198728">
    <property type="component" value="Unassembled WGS sequence"/>
</dbReference>
<gene>
    <name evidence="1" type="ORF">SAMN04488094_11196</name>
</gene>
<keyword evidence="2" id="KW-1185">Reference proteome</keyword>
<evidence type="ECO:0000313" key="2">
    <source>
        <dbReference type="Proteomes" id="UP000198728"/>
    </source>
</evidence>